<comment type="caution">
    <text evidence="2">The sequence shown here is derived from an EMBL/GenBank/DDBJ whole genome shotgun (WGS) entry which is preliminary data.</text>
</comment>
<reference evidence="2 3" key="1">
    <citation type="submission" date="2015-01" db="EMBL/GenBank/DDBJ databases">
        <title>Evolution of Trichinella species and genotypes.</title>
        <authorList>
            <person name="Korhonen P.K."/>
            <person name="Edoardo P."/>
            <person name="Giuseppe L.R."/>
            <person name="Gasser R.B."/>
        </authorList>
    </citation>
    <scope>NUCLEOTIDE SEQUENCE [LARGE SCALE GENOMIC DNA]</scope>
    <source>
        <strain evidence="2">ISS470</strain>
    </source>
</reference>
<evidence type="ECO:0000313" key="3">
    <source>
        <dbReference type="Proteomes" id="UP000054995"/>
    </source>
</evidence>
<protein>
    <submittedName>
        <fullName evidence="2">Uncharacterized protein</fullName>
    </submittedName>
</protein>
<gene>
    <name evidence="2" type="ORF">T4D_4202</name>
</gene>
<organism evidence="2 3">
    <name type="scientific">Trichinella pseudospiralis</name>
    <name type="common">Parasitic roundworm</name>
    <dbReference type="NCBI Taxonomy" id="6337"/>
    <lineage>
        <taxon>Eukaryota</taxon>
        <taxon>Metazoa</taxon>
        <taxon>Ecdysozoa</taxon>
        <taxon>Nematoda</taxon>
        <taxon>Enoplea</taxon>
        <taxon>Dorylaimia</taxon>
        <taxon>Trichinellida</taxon>
        <taxon>Trichinellidae</taxon>
        <taxon>Trichinella</taxon>
    </lineage>
</organism>
<feature type="transmembrane region" description="Helical" evidence="1">
    <location>
        <begin position="20"/>
        <end position="40"/>
    </location>
</feature>
<dbReference type="AlphaFoldDB" id="A0A0V1FJD6"/>
<keyword evidence="1" id="KW-0812">Transmembrane</keyword>
<sequence>MEPLLRSVSCNHCNIPLSFMSLLRLLYVLVNSFTVFFTNITKGINSVSRHLYVETAVPGASICFDCSLDPSISASTLKRSGSRTRSLNSLYFLYHLEQLCPCYSVVMEWVHHDHEEQALQREEISLFLRHFRNCSTHVWQAICGAQDLS</sequence>
<name>A0A0V1FJD6_TRIPS</name>
<dbReference type="EMBL" id="JYDT01000076">
    <property type="protein sequence ID" value="KRY86167.1"/>
    <property type="molecule type" value="Genomic_DNA"/>
</dbReference>
<proteinExistence type="predicted"/>
<accession>A0A0V1FJD6</accession>
<dbReference type="Proteomes" id="UP000054995">
    <property type="component" value="Unassembled WGS sequence"/>
</dbReference>
<evidence type="ECO:0000256" key="1">
    <source>
        <dbReference type="SAM" id="Phobius"/>
    </source>
</evidence>
<keyword evidence="3" id="KW-1185">Reference proteome</keyword>
<evidence type="ECO:0000313" key="2">
    <source>
        <dbReference type="EMBL" id="KRY86167.1"/>
    </source>
</evidence>
<keyword evidence="1" id="KW-1133">Transmembrane helix</keyword>
<keyword evidence="1" id="KW-0472">Membrane</keyword>